<feature type="domain" description="Cardiolipin synthase N-terminal" evidence="7">
    <location>
        <begin position="26"/>
        <end position="65"/>
    </location>
</feature>
<keyword evidence="5 6" id="KW-0472">Membrane</keyword>
<evidence type="ECO:0000256" key="6">
    <source>
        <dbReference type="SAM" id="Phobius"/>
    </source>
</evidence>
<dbReference type="EMBL" id="CP003261">
    <property type="protein sequence ID" value="AGK96351.1"/>
    <property type="molecule type" value="Genomic_DNA"/>
</dbReference>
<evidence type="ECO:0000256" key="5">
    <source>
        <dbReference type="ARBA" id="ARBA00023136"/>
    </source>
</evidence>
<dbReference type="STRING" id="86416.Clopa_1370"/>
<evidence type="ECO:0000313" key="8">
    <source>
        <dbReference type="EMBL" id="AGK96351.1"/>
    </source>
</evidence>
<keyword evidence="4 6" id="KW-1133">Transmembrane helix</keyword>
<dbReference type="Pfam" id="PF13396">
    <property type="entry name" value="PLDc_N"/>
    <property type="match status" value="1"/>
</dbReference>
<dbReference type="AlphaFoldDB" id="R4K3Q5"/>
<dbReference type="InterPro" id="IPR027379">
    <property type="entry name" value="CLS_N"/>
</dbReference>
<feature type="transmembrane region" description="Helical" evidence="6">
    <location>
        <begin position="12"/>
        <end position="32"/>
    </location>
</feature>
<accession>R4K3Q5</accession>
<evidence type="ECO:0000256" key="3">
    <source>
        <dbReference type="ARBA" id="ARBA00022692"/>
    </source>
</evidence>
<dbReference type="KEGG" id="cpas:Clopa_1370"/>
<evidence type="ECO:0000259" key="7">
    <source>
        <dbReference type="Pfam" id="PF13396"/>
    </source>
</evidence>
<sequence length="68" mass="8096">MFNGMTVIEIVKMLSPLIILEFCLKIFCFYRLYKDKVKFFPKYIWFIIILVISTIGPLGYLLIGRKKD</sequence>
<reference evidence="8 9" key="1">
    <citation type="submission" date="2012-01" db="EMBL/GenBank/DDBJ databases">
        <title>Complete sequence of chromosome of Clostridium pasteurianum BC1.</title>
        <authorList>
            <consortium name="US DOE Joint Genome Institute"/>
            <person name="Lucas S."/>
            <person name="Han J."/>
            <person name="Lapidus A."/>
            <person name="Cheng J.-F."/>
            <person name="Goodwin L."/>
            <person name="Pitluck S."/>
            <person name="Peters L."/>
            <person name="Mikhailova N."/>
            <person name="Teshima H."/>
            <person name="Detter J.C."/>
            <person name="Han C."/>
            <person name="Tapia R."/>
            <person name="Land M."/>
            <person name="Hauser L."/>
            <person name="Kyrpides N."/>
            <person name="Ivanova N."/>
            <person name="Pagani I."/>
            <person name="Dunn J."/>
            <person name="Taghavi S."/>
            <person name="Francis A."/>
            <person name="van der Lelie D."/>
            <person name="Woyke T."/>
        </authorList>
    </citation>
    <scope>NUCLEOTIDE SEQUENCE [LARGE SCALE GENOMIC DNA]</scope>
    <source>
        <strain evidence="8 9">BC1</strain>
    </source>
</reference>
<comment type="subcellular location">
    <subcellularLocation>
        <location evidence="1">Cell membrane</location>
        <topology evidence="1">Multi-pass membrane protein</topology>
    </subcellularLocation>
</comment>
<dbReference type="GO" id="GO:0005886">
    <property type="term" value="C:plasma membrane"/>
    <property type="evidence" value="ECO:0007669"/>
    <property type="project" value="UniProtKB-SubCell"/>
</dbReference>
<gene>
    <name evidence="8" type="ORF">Clopa_1370</name>
</gene>
<dbReference type="eggNOG" id="ENOG50325HW">
    <property type="taxonomic scope" value="Bacteria"/>
</dbReference>
<evidence type="ECO:0000256" key="1">
    <source>
        <dbReference type="ARBA" id="ARBA00004651"/>
    </source>
</evidence>
<protein>
    <recommendedName>
        <fullName evidence="7">Cardiolipin synthase N-terminal domain-containing protein</fullName>
    </recommendedName>
</protein>
<evidence type="ECO:0000256" key="4">
    <source>
        <dbReference type="ARBA" id="ARBA00022989"/>
    </source>
</evidence>
<evidence type="ECO:0000313" key="9">
    <source>
        <dbReference type="Proteomes" id="UP000013523"/>
    </source>
</evidence>
<keyword evidence="3 6" id="KW-0812">Transmembrane</keyword>
<dbReference type="Proteomes" id="UP000013523">
    <property type="component" value="Chromosome"/>
</dbReference>
<feature type="transmembrane region" description="Helical" evidence="6">
    <location>
        <begin position="44"/>
        <end position="63"/>
    </location>
</feature>
<proteinExistence type="predicted"/>
<evidence type="ECO:0000256" key="2">
    <source>
        <dbReference type="ARBA" id="ARBA00022475"/>
    </source>
</evidence>
<keyword evidence="2" id="KW-1003">Cell membrane</keyword>
<name>R4K3Q5_CLOPA</name>
<dbReference type="HOGENOM" id="CLU_176001_3_1_9"/>
<keyword evidence="9" id="KW-1185">Reference proteome</keyword>
<organism evidence="8 9">
    <name type="scientific">Clostridium pasteurianum BC1</name>
    <dbReference type="NCBI Taxonomy" id="86416"/>
    <lineage>
        <taxon>Bacteria</taxon>
        <taxon>Bacillati</taxon>
        <taxon>Bacillota</taxon>
        <taxon>Clostridia</taxon>
        <taxon>Eubacteriales</taxon>
        <taxon>Clostridiaceae</taxon>
        <taxon>Clostridium</taxon>
    </lineage>
</organism>